<proteinExistence type="predicted"/>
<dbReference type="EMBL" id="BK015736">
    <property type="protein sequence ID" value="DAE22683.1"/>
    <property type="molecule type" value="Genomic_DNA"/>
</dbReference>
<name>A0A8S5QV02_9VIRU</name>
<reference evidence="1" key="1">
    <citation type="journal article" date="2021" name="Proc. Natl. Acad. Sci. U.S.A.">
        <title>A Catalog of Tens of Thousands of Viruses from Human Metagenomes Reveals Hidden Associations with Chronic Diseases.</title>
        <authorList>
            <person name="Tisza M.J."/>
            <person name="Buck C.B."/>
        </authorList>
    </citation>
    <scope>NUCLEOTIDE SEQUENCE</scope>
    <source>
        <strain evidence="1">CtfRs3</strain>
    </source>
</reference>
<organism evidence="1">
    <name type="scientific">Phage sp. ctfRs3</name>
    <dbReference type="NCBI Taxonomy" id="2826751"/>
    <lineage>
        <taxon>Viruses</taxon>
    </lineage>
</organism>
<evidence type="ECO:0000313" key="1">
    <source>
        <dbReference type="EMBL" id="DAE22683.1"/>
    </source>
</evidence>
<protein>
    <submittedName>
        <fullName evidence="1">Uncharacterized protein</fullName>
    </submittedName>
</protein>
<accession>A0A8S5QV02</accession>
<sequence length="57" mass="6829">MRLKKMSERKEKVEKIYFETERKKSSKCKENIGAFSREENIGKIPTFSRGKKKYIIT</sequence>